<dbReference type="GO" id="GO:0010181">
    <property type="term" value="F:FMN binding"/>
    <property type="evidence" value="ECO:0007669"/>
    <property type="project" value="TreeGrafter"/>
</dbReference>
<evidence type="ECO:0000313" key="3">
    <source>
        <dbReference type="Proteomes" id="UP000501802"/>
    </source>
</evidence>
<dbReference type="SUPFAM" id="SSF52218">
    <property type="entry name" value="Flavoproteins"/>
    <property type="match status" value="1"/>
</dbReference>
<dbReference type="Pfam" id="PF12724">
    <property type="entry name" value="Flavodoxin_5"/>
    <property type="match status" value="1"/>
</dbReference>
<feature type="domain" description="Flavodoxin" evidence="1">
    <location>
        <begin position="8"/>
        <end position="85"/>
    </location>
</feature>
<accession>A0A6G9AND9</accession>
<name>A0A6G9AND9_9BACT</name>
<dbReference type="InterPro" id="IPR052200">
    <property type="entry name" value="Protoporphyrinogen_IX_DH"/>
</dbReference>
<dbReference type="PANTHER" id="PTHR38030:SF2">
    <property type="entry name" value="PROTOPORPHYRINOGEN IX DEHYDROGENASE [QUINONE]"/>
    <property type="match status" value="1"/>
</dbReference>
<dbReference type="InterPro" id="IPR029039">
    <property type="entry name" value="Flavoprotein-like_sf"/>
</dbReference>
<sequence length="167" mass="18640">MKGKDVLLICKSVHHGNTLKVAQRMAEVLDAVIEDPLQVTPEEINAYSLIGFGSGIYNRKPHSVLLHLVDTIEVQKQKKAFIFSTATFPWAPALQPLRDKLTHKGFILLGEFSCKGFIDEGIIKYFFGGLNKGRPNEKDLHEASVFAKNIRDNYLTTRVVKSGSSII</sequence>
<dbReference type="GO" id="GO:0006783">
    <property type="term" value="P:heme biosynthetic process"/>
    <property type="evidence" value="ECO:0007669"/>
    <property type="project" value="TreeGrafter"/>
</dbReference>
<reference evidence="2 3" key="1">
    <citation type="submission" date="2020-03" db="EMBL/GenBank/DDBJ databases">
        <authorList>
            <person name="Kim M.K."/>
        </authorList>
    </citation>
    <scope>NUCLEOTIDE SEQUENCE [LARGE SCALE GENOMIC DNA]</scope>
    <source>
        <strain evidence="2 3">BT328</strain>
    </source>
</reference>
<gene>
    <name evidence="2" type="ORF">G8759_14405</name>
</gene>
<proteinExistence type="predicted"/>
<dbReference type="RefSeq" id="WP_167209066.1">
    <property type="nucleotide sequence ID" value="NZ_CP050063.1"/>
</dbReference>
<dbReference type="Proteomes" id="UP000501802">
    <property type="component" value="Chromosome"/>
</dbReference>
<dbReference type="PANTHER" id="PTHR38030">
    <property type="entry name" value="PROTOPORPHYRINOGEN IX DEHYDROGENASE [MENAQUINONE]"/>
    <property type="match status" value="1"/>
</dbReference>
<dbReference type="EMBL" id="CP050063">
    <property type="protein sequence ID" value="QIP13723.1"/>
    <property type="molecule type" value="Genomic_DNA"/>
</dbReference>
<dbReference type="KEGG" id="spib:G8759_14405"/>
<organism evidence="2 3">
    <name type="scientific">Spirosoma aureum</name>
    <dbReference type="NCBI Taxonomy" id="2692134"/>
    <lineage>
        <taxon>Bacteria</taxon>
        <taxon>Pseudomonadati</taxon>
        <taxon>Bacteroidota</taxon>
        <taxon>Cytophagia</taxon>
        <taxon>Cytophagales</taxon>
        <taxon>Cytophagaceae</taxon>
        <taxon>Spirosoma</taxon>
    </lineage>
</organism>
<evidence type="ECO:0000259" key="1">
    <source>
        <dbReference type="Pfam" id="PF12724"/>
    </source>
</evidence>
<keyword evidence="3" id="KW-1185">Reference proteome</keyword>
<dbReference type="InterPro" id="IPR026816">
    <property type="entry name" value="Flavodoxin_dom"/>
</dbReference>
<dbReference type="Gene3D" id="3.40.50.360">
    <property type="match status" value="1"/>
</dbReference>
<evidence type="ECO:0000313" key="2">
    <source>
        <dbReference type="EMBL" id="QIP13723.1"/>
    </source>
</evidence>
<protein>
    <submittedName>
        <fullName evidence="2">Flavodoxin</fullName>
    </submittedName>
</protein>
<dbReference type="AlphaFoldDB" id="A0A6G9AND9"/>
<dbReference type="GO" id="GO:0070819">
    <property type="term" value="F:menaquinone-dependent protoporphyrinogen oxidase activity"/>
    <property type="evidence" value="ECO:0007669"/>
    <property type="project" value="TreeGrafter"/>
</dbReference>